<accession>A0A4C1WWQ8</accession>
<name>A0A4C1WWQ8_EUMVA</name>
<gene>
    <name evidence="1" type="ORF">EVAR_89704_1</name>
</gene>
<keyword evidence="2" id="KW-1185">Reference proteome</keyword>
<dbReference type="EMBL" id="BGZK01000680">
    <property type="protein sequence ID" value="GBP55878.1"/>
    <property type="molecule type" value="Genomic_DNA"/>
</dbReference>
<dbReference type="AlphaFoldDB" id="A0A4C1WWQ8"/>
<evidence type="ECO:0000313" key="2">
    <source>
        <dbReference type="Proteomes" id="UP000299102"/>
    </source>
</evidence>
<proteinExistence type="predicted"/>
<organism evidence="1 2">
    <name type="scientific">Eumeta variegata</name>
    <name type="common">Bagworm moth</name>
    <name type="synonym">Eumeta japonica</name>
    <dbReference type="NCBI Taxonomy" id="151549"/>
    <lineage>
        <taxon>Eukaryota</taxon>
        <taxon>Metazoa</taxon>
        <taxon>Ecdysozoa</taxon>
        <taxon>Arthropoda</taxon>
        <taxon>Hexapoda</taxon>
        <taxon>Insecta</taxon>
        <taxon>Pterygota</taxon>
        <taxon>Neoptera</taxon>
        <taxon>Endopterygota</taxon>
        <taxon>Lepidoptera</taxon>
        <taxon>Glossata</taxon>
        <taxon>Ditrysia</taxon>
        <taxon>Tineoidea</taxon>
        <taxon>Psychidae</taxon>
        <taxon>Oiketicinae</taxon>
        <taxon>Eumeta</taxon>
    </lineage>
</organism>
<protein>
    <submittedName>
        <fullName evidence="1">Uncharacterized protein</fullName>
    </submittedName>
</protein>
<reference evidence="1 2" key="1">
    <citation type="journal article" date="2019" name="Commun. Biol.">
        <title>The bagworm genome reveals a unique fibroin gene that provides high tensile strength.</title>
        <authorList>
            <person name="Kono N."/>
            <person name="Nakamura H."/>
            <person name="Ohtoshi R."/>
            <person name="Tomita M."/>
            <person name="Numata K."/>
            <person name="Arakawa K."/>
        </authorList>
    </citation>
    <scope>NUCLEOTIDE SEQUENCE [LARGE SCALE GENOMIC DNA]</scope>
</reference>
<comment type="caution">
    <text evidence="1">The sequence shown here is derived from an EMBL/GenBank/DDBJ whole genome shotgun (WGS) entry which is preliminary data.</text>
</comment>
<sequence length="124" mass="14519">MSGREDLPNRILYKPTVCLNNIGDLHHNLKEITMMTIDLGFLKQFTTSSFNRMETHCMVHVECRSRTPRPFARVRPSRLIRAVPHRARAAGPTDINRFLDRAQNCLELLASLYEDLWLQTRQRK</sequence>
<evidence type="ECO:0000313" key="1">
    <source>
        <dbReference type="EMBL" id="GBP55878.1"/>
    </source>
</evidence>
<dbReference type="Proteomes" id="UP000299102">
    <property type="component" value="Unassembled WGS sequence"/>
</dbReference>